<name>Q755P7_EREGS</name>
<dbReference type="InParanoid" id="Q755P7"/>
<keyword evidence="1" id="KW-0472">Membrane</keyword>
<dbReference type="HOGENOM" id="CLU_1427660_0_0_1"/>
<dbReference type="AlphaFoldDB" id="Q755P7"/>
<keyword evidence="3" id="KW-1185">Reference proteome</keyword>
<keyword evidence="1" id="KW-0812">Transmembrane</keyword>
<dbReference type="GeneID" id="4621540"/>
<organism evidence="2 3">
    <name type="scientific">Eremothecium gossypii (strain ATCC 10895 / CBS 109.51 / FGSC 9923 / NRRL Y-1056)</name>
    <name type="common">Yeast</name>
    <name type="synonym">Ashbya gossypii</name>
    <dbReference type="NCBI Taxonomy" id="284811"/>
    <lineage>
        <taxon>Eukaryota</taxon>
        <taxon>Fungi</taxon>
        <taxon>Dikarya</taxon>
        <taxon>Ascomycota</taxon>
        <taxon>Saccharomycotina</taxon>
        <taxon>Saccharomycetes</taxon>
        <taxon>Saccharomycetales</taxon>
        <taxon>Saccharomycetaceae</taxon>
        <taxon>Eremothecium</taxon>
    </lineage>
</organism>
<feature type="transmembrane region" description="Helical" evidence="1">
    <location>
        <begin position="54"/>
        <end position="71"/>
    </location>
</feature>
<feature type="transmembrane region" description="Helical" evidence="1">
    <location>
        <begin position="83"/>
        <end position="110"/>
    </location>
</feature>
<dbReference type="EMBL" id="AE016819">
    <property type="protein sequence ID" value="AAS53140.1"/>
    <property type="molecule type" value="Genomic_DNA"/>
</dbReference>
<sequence>MERQALLCRYADRSRKYDELKVGQVTSPLSRLVYWWFLSCSLGMMYILVLGRSLGGLVAVIVIVLILRQLFEASVLDHDGKGTLWAVGSATVALAMGVFVVCMLSEWLSLLQPEGGFTIEMYSWDYFSSDVIFDIIGIVSVLLLIVVLLICLLLSLITLFQIIVYICESIHGFIKPQIGVRLYEEPSSYV</sequence>
<gene>
    <name evidence="2" type="ORF">AGOS_AFL234C</name>
</gene>
<keyword evidence="1" id="KW-1133">Transmembrane helix</keyword>
<reference evidence="3" key="2">
    <citation type="journal article" date="2013" name="G3 (Bethesda)">
        <title>Genomes of Ashbya fungi isolated from insects reveal four mating-type loci, numerous translocations, lack of transposons, and distinct gene duplications.</title>
        <authorList>
            <person name="Dietrich F.S."/>
            <person name="Voegeli S."/>
            <person name="Kuo S."/>
            <person name="Philippsen P."/>
        </authorList>
    </citation>
    <scope>GENOME REANNOTATION</scope>
    <source>
        <strain evidence="3">ATCC 10895 / CBS 109.51 / FGSC 9923 / NRRL Y-1056</strain>
    </source>
</reference>
<dbReference type="KEGG" id="ago:AGOS_AFL234C"/>
<feature type="transmembrane region" description="Helical" evidence="1">
    <location>
        <begin position="32"/>
        <end position="49"/>
    </location>
</feature>
<evidence type="ECO:0000313" key="3">
    <source>
        <dbReference type="Proteomes" id="UP000000591"/>
    </source>
</evidence>
<protein>
    <submittedName>
        <fullName evidence="2">AFL234Cp</fullName>
    </submittedName>
</protein>
<dbReference type="Proteomes" id="UP000000591">
    <property type="component" value="Chromosome VI"/>
</dbReference>
<feature type="transmembrane region" description="Helical" evidence="1">
    <location>
        <begin position="131"/>
        <end position="164"/>
    </location>
</feature>
<evidence type="ECO:0000313" key="2">
    <source>
        <dbReference type="EMBL" id="AAS53140.1"/>
    </source>
</evidence>
<evidence type="ECO:0000256" key="1">
    <source>
        <dbReference type="SAM" id="Phobius"/>
    </source>
</evidence>
<dbReference type="RefSeq" id="NP_985316.1">
    <property type="nucleotide sequence ID" value="NM_210670.1"/>
</dbReference>
<reference evidence="2 3" key="1">
    <citation type="journal article" date="2004" name="Science">
        <title>The Ashbya gossypii genome as a tool for mapping the ancient Saccharomyces cerevisiae genome.</title>
        <authorList>
            <person name="Dietrich F.S."/>
            <person name="Voegeli S."/>
            <person name="Brachat S."/>
            <person name="Lerch A."/>
            <person name="Gates K."/>
            <person name="Steiner S."/>
            <person name="Mohr C."/>
            <person name="Pohlmann R."/>
            <person name="Luedi P."/>
            <person name="Choi S."/>
            <person name="Wing R.A."/>
            <person name="Flavier A."/>
            <person name="Gaffney T.D."/>
            <person name="Philippsen P."/>
        </authorList>
    </citation>
    <scope>NUCLEOTIDE SEQUENCE [LARGE SCALE GENOMIC DNA]</scope>
    <source>
        <strain evidence="3">ATCC 10895 / CBS 109.51 / FGSC 9923 / NRRL Y-1056</strain>
    </source>
</reference>
<accession>Q755P7</accession>
<proteinExistence type="predicted"/>